<feature type="compositionally biased region" description="Basic and acidic residues" evidence="1">
    <location>
        <begin position="265"/>
        <end position="275"/>
    </location>
</feature>
<keyword evidence="3" id="KW-1185">Reference proteome</keyword>
<gene>
    <name evidence="2" type="ORF">V6N11_052695</name>
</gene>
<dbReference type="EMBL" id="JBBPBN010000001">
    <property type="protein sequence ID" value="KAK9046821.1"/>
    <property type="molecule type" value="Genomic_DNA"/>
</dbReference>
<accession>A0ABR2UB74</accession>
<dbReference type="Proteomes" id="UP001396334">
    <property type="component" value="Unassembled WGS sequence"/>
</dbReference>
<proteinExistence type="predicted"/>
<evidence type="ECO:0000256" key="1">
    <source>
        <dbReference type="SAM" id="MobiDB-lite"/>
    </source>
</evidence>
<protein>
    <submittedName>
        <fullName evidence="2">Uncharacterized protein</fullName>
    </submittedName>
</protein>
<name>A0ABR2UB74_9ROSI</name>
<comment type="caution">
    <text evidence="2">The sequence shown here is derived from an EMBL/GenBank/DDBJ whole genome shotgun (WGS) entry which is preliminary data.</text>
</comment>
<evidence type="ECO:0000313" key="2">
    <source>
        <dbReference type="EMBL" id="KAK9046821.1"/>
    </source>
</evidence>
<evidence type="ECO:0000313" key="3">
    <source>
        <dbReference type="Proteomes" id="UP001396334"/>
    </source>
</evidence>
<organism evidence="2 3">
    <name type="scientific">Hibiscus sabdariffa</name>
    <name type="common">roselle</name>
    <dbReference type="NCBI Taxonomy" id="183260"/>
    <lineage>
        <taxon>Eukaryota</taxon>
        <taxon>Viridiplantae</taxon>
        <taxon>Streptophyta</taxon>
        <taxon>Embryophyta</taxon>
        <taxon>Tracheophyta</taxon>
        <taxon>Spermatophyta</taxon>
        <taxon>Magnoliopsida</taxon>
        <taxon>eudicotyledons</taxon>
        <taxon>Gunneridae</taxon>
        <taxon>Pentapetalae</taxon>
        <taxon>rosids</taxon>
        <taxon>malvids</taxon>
        <taxon>Malvales</taxon>
        <taxon>Malvaceae</taxon>
        <taxon>Malvoideae</taxon>
        <taxon>Hibiscus</taxon>
    </lineage>
</organism>
<sequence length="283" mass="31618">MVGNGTLIAFRVCCCLKPFLLSLGFHLRLRILVTRLGFNSIRDFLCCIGLCAPLGAGVGGYRPKVVLGLVLGRYASHSESTTHILRDCPPTRALWHSIIPPERHALFFAAPLESWVVSNIRDKLVLGDDSTPWACFFPTLLWQLWKRRNDFVFTDTCLPLVVVYKLGLAWAKHFAGSNEVDRVPATPLVTYLQWTPPAPGWVCLNADASFSPTTGIGTVRDVLLVDFQWIPRELNMVADCLSKLPSPSQFSLFVTTVIPEPARPFLDRDRDDPPYSRHSRGVT</sequence>
<feature type="region of interest" description="Disordered" evidence="1">
    <location>
        <begin position="264"/>
        <end position="283"/>
    </location>
</feature>
<reference evidence="2 3" key="1">
    <citation type="journal article" date="2024" name="G3 (Bethesda)">
        <title>Genome assembly of Hibiscus sabdariffa L. provides insights into metabolisms of medicinal natural products.</title>
        <authorList>
            <person name="Kim T."/>
        </authorList>
    </citation>
    <scope>NUCLEOTIDE SEQUENCE [LARGE SCALE GENOMIC DNA]</scope>
    <source>
        <strain evidence="2">TK-2024</strain>
        <tissue evidence="2">Old leaves</tissue>
    </source>
</reference>